<dbReference type="PANTHER" id="PTHR48258:SF9">
    <property type="entry name" value="OS01G0348150 PROTEIN"/>
    <property type="match status" value="1"/>
</dbReference>
<gene>
    <name evidence="2" type="ORF">Tco_1111160</name>
</gene>
<accession>A0ABQ5IKV8</accession>
<dbReference type="Proteomes" id="UP001151760">
    <property type="component" value="Unassembled WGS sequence"/>
</dbReference>
<protein>
    <recommendedName>
        <fullName evidence="1">DUF4216 domain-containing protein</fullName>
    </recommendedName>
</protein>
<sequence length="171" mass="19750">MQDEKSTVQNSRVTLIASTMEFDRSNHDAMATIAKNSFYGVIQEIWELDYNTFTIPLFKCKWVTNNARGVMVDEIGFTLVDLSTDGYTSDPFILAKLATQVFYVKDLSKSRWHIVLHGKRRILGVENVVDEDEYDQFDELPPFTNDVPPLDDDTMEITYLRSDHNEGLWVE</sequence>
<organism evidence="2 3">
    <name type="scientific">Tanacetum coccineum</name>
    <dbReference type="NCBI Taxonomy" id="301880"/>
    <lineage>
        <taxon>Eukaryota</taxon>
        <taxon>Viridiplantae</taxon>
        <taxon>Streptophyta</taxon>
        <taxon>Embryophyta</taxon>
        <taxon>Tracheophyta</taxon>
        <taxon>Spermatophyta</taxon>
        <taxon>Magnoliopsida</taxon>
        <taxon>eudicotyledons</taxon>
        <taxon>Gunneridae</taxon>
        <taxon>Pentapetalae</taxon>
        <taxon>asterids</taxon>
        <taxon>campanulids</taxon>
        <taxon>Asterales</taxon>
        <taxon>Asteraceae</taxon>
        <taxon>Asteroideae</taxon>
        <taxon>Anthemideae</taxon>
        <taxon>Anthemidinae</taxon>
        <taxon>Tanacetum</taxon>
    </lineage>
</organism>
<comment type="caution">
    <text evidence="2">The sequence shown here is derived from an EMBL/GenBank/DDBJ whole genome shotgun (WGS) entry which is preliminary data.</text>
</comment>
<dbReference type="PANTHER" id="PTHR48258">
    <property type="entry name" value="DUF4218 DOMAIN-CONTAINING PROTEIN-RELATED"/>
    <property type="match status" value="1"/>
</dbReference>
<name>A0ABQ5IKV8_9ASTR</name>
<feature type="domain" description="DUF4216" evidence="1">
    <location>
        <begin position="46"/>
        <end position="115"/>
    </location>
</feature>
<dbReference type="EMBL" id="BQNB010020902">
    <property type="protein sequence ID" value="GJU00822.1"/>
    <property type="molecule type" value="Genomic_DNA"/>
</dbReference>
<evidence type="ECO:0000259" key="1">
    <source>
        <dbReference type="Pfam" id="PF13952"/>
    </source>
</evidence>
<dbReference type="Pfam" id="PF13952">
    <property type="entry name" value="DUF4216"/>
    <property type="match status" value="1"/>
</dbReference>
<reference evidence="2" key="2">
    <citation type="submission" date="2022-01" db="EMBL/GenBank/DDBJ databases">
        <authorList>
            <person name="Yamashiro T."/>
            <person name="Shiraishi A."/>
            <person name="Satake H."/>
            <person name="Nakayama K."/>
        </authorList>
    </citation>
    <scope>NUCLEOTIDE SEQUENCE</scope>
</reference>
<keyword evidence="3" id="KW-1185">Reference proteome</keyword>
<evidence type="ECO:0000313" key="3">
    <source>
        <dbReference type="Proteomes" id="UP001151760"/>
    </source>
</evidence>
<proteinExistence type="predicted"/>
<dbReference type="InterPro" id="IPR025312">
    <property type="entry name" value="DUF4216"/>
</dbReference>
<evidence type="ECO:0000313" key="2">
    <source>
        <dbReference type="EMBL" id="GJU00822.1"/>
    </source>
</evidence>
<reference evidence="2" key="1">
    <citation type="journal article" date="2022" name="Int. J. Mol. Sci.">
        <title>Draft Genome of Tanacetum Coccineum: Genomic Comparison of Closely Related Tanacetum-Family Plants.</title>
        <authorList>
            <person name="Yamashiro T."/>
            <person name="Shiraishi A."/>
            <person name="Nakayama K."/>
            <person name="Satake H."/>
        </authorList>
    </citation>
    <scope>NUCLEOTIDE SEQUENCE</scope>
</reference>